<dbReference type="PANTHER" id="PTHR14042:SF24">
    <property type="entry name" value="PROTEIN DOPEY-1 HOMOLOG"/>
    <property type="match status" value="1"/>
</dbReference>
<dbReference type="GO" id="GO:0006895">
    <property type="term" value="P:Golgi to endosome transport"/>
    <property type="evidence" value="ECO:0007669"/>
    <property type="project" value="InterPro"/>
</dbReference>
<feature type="compositionally biased region" description="Polar residues" evidence="1">
    <location>
        <begin position="881"/>
        <end position="896"/>
    </location>
</feature>
<evidence type="ECO:0000259" key="2">
    <source>
        <dbReference type="Pfam" id="PF24598"/>
    </source>
</evidence>
<keyword evidence="4" id="KW-1185">Reference proteome</keyword>
<feature type="domain" description="DOP1-like C-terminal" evidence="2">
    <location>
        <begin position="335"/>
        <end position="555"/>
    </location>
</feature>
<sequence>SSSSSSSSITTATAATATTTAANSSTSSASTITTEVESTQHSFTSNPFDNIFLIEVSLLEFFLAYIRTCHGELLLRACRSMFSLIKDGFALNLTASVPYETFWPRSRQRQPIIPSSSVQINFQPLINIHLLAIMHEFVTKSPFVEDRRAQKELQDVTQRLIDANISVAGGRLLPSRFWSFRRNFEVMPVNSDHQIGHYHQQQTGRPSPTSSHRGSSSSSAAAAPITEEALSNSHNEQNISFKRGLFRSSASVQFQPDRSPSNTIQRTVTPTHDDYHRLEQQQQSQTDSLLFGLFNFNLSYLSSGSNQSNHQDLANTSQNLFYSYFCIKALYAMAEFAAPVLDVVYASEEKEKMIPLITNLMSYVIPYLKSHSQHNLPCFDACSRLLASFSGYQYTRKAWRRDSLELLLDPAFFQMPPECLPSWRTIIDHLMTHDKNTFREFLQRMSIAQSPSVSFKIFVPSSTKDQESEPRAQLVKRLAFILFCSEKDQYQRYMAEIQEKLIEIHRTSQQQSQSSSLLHSQSLLQSQVLLAFRVILLRMSPHYLASLWPFIYTEMVGVEGNHFHIFHLIIFSPFLQFQVFLNIEQALLKVIRDEQKNDLKWPHSATISSSYNILHLDIPDFLASQSSIHRSSSSSFIQQHRTTKLEPKISPPQLQLFLNACKLLDLALLLPSDILPQFQLHKWAFINTDSFPSSANIRQPIDWLGSISPFSEPIVLNLQPESILSNASQQSSEPSSLGMVENLKSLPETISLNSSNTMFDSPSTCAPQSLPANLNTSSVSTLTLNQCNNEATFVPHDSIPIVSQSGATMTPLLTMSSIESIHDLHPFFAAVLSRSNQSTIFPTTNVQQQPYNQPNFESLTNMASSSSPSSPYGRSLENRTHSANASISSQRQQSDGGKSFKLNSRKGQENHQTLIDSIGGCSLDELYINIDRIIANDFLEPLPASTSLSD</sequence>
<comment type="caution">
    <text evidence="3">The sequence shown here is derived from an EMBL/GenBank/DDBJ whole genome shotgun (WGS) entry which is preliminary data.</text>
</comment>
<dbReference type="InterPro" id="IPR040314">
    <property type="entry name" value="DOP1"/>
</dbReference>
<dbReference type="AlphaFoldDB" id="A0A1Y3BF76"/>
<feature type="region of interest" description="Disordered" evidence="1">
    <location>
        <begin position="196"/>
        <end position="222"/>
    </location>
</feature>
<dbReference type="GO" id="GO:0005768">
    <property type="term" value="C:endosome"/>
    <property type="evidence" value="ECO:0007669"/>
    <property type="project" value="TreeGrafter"/>
</dbReference>
<dbReference type="Pfam" id="PF24598">
    <property type="entry name" value="DOP1_C"/>
    <property type="match status" value="1"/>
</dbReference>
<dbReference type="InterPro" id="IPR056457">
    <property type="entry name" value="DOP1_C"/>
</dbReference>
<accession>A0A1Y3BF76</accession>
<dbReference type="PANTHER" id="PTHR14042">
    <property type="entry name" value="DOPEY-RELATED"/>
    <property type="match status" value="1"/>
</dbReference>
<gene>
    <name evidence="3" type="ORF">BLA29_001589</name>
</gene>
<feature type="region of interest" description="Disordered" evidence="1">
    <location>
        <begin position="844"/>
        <end position="909"/>
    </location>
</feature>
<protein>
    <submittedName>
        <fullName evidence="3">Dopey-1-like protein</fullName>
    </submittedName>
</protein>
<dbReference type="Proteomes" id="UP000194236">
    <property type="component" value="Unassembled WGS sequence"/>
</dbReference>
<proteinExistence type="predicted"/>
<feature type="compositionally biased region" description="Low complexity" evidence="1">
    <location>
        <begin position="206"/>
        <end position="222"/>
    </location>
</feature>
<organism evidence="3 4">
    <name type="scientific">Euroglyphus maynei</name>
    <name type="common">Mayne's house dust mite</name>
    <dbReference type="NCBI Taxonomy" id="6958"/>
    <lineage>
        <taxon>Eukaryota</taxon>
        <taxon>Metazoa</taxon>
        <taxon>Ecdysozoa</taxon>
        <taxon>Arthropoda</taxon>
        <taxon>Chelicerata</taxon>
        <taxon>Arachnida</taxon>
        <taxon>Acari</taxon>
        <taxon>Acariformes</taxon>
        <taxon>Sarcoptiformes</taxon>
        <taxon>Astigmata</taxon>
        <taxon>Psoroptidia</taxon>
        <taxon>Analgoidea</taxon>
        <taxon>Pyroglyphidae</taxon>
        <taxon>Pyroglyphinae</taxon>
        <taxon>Euroglyphus</taxon>
    </lineage>
</organism>
<evidence type="ECO:0000256" key="1">
    <source>
        <dbReference type="SAM" id="MobiDB-lite"/>
    </source>
</evidence>
<dbReference type="OrthoDB" id="297643at2759"/>
<evidence type="ECO:0000313" key="3">
    <source>
        <dbReference type="EMBL" id="OTF79512.1"/>
    </source>
</evidence>
<feature type="compositionally biased region" description="Polar residues" evidence="1">
    <location>
        <begin position="844"/>
        <end position="863"/>
    </location>
</feature>
<dbReference type="GO" id="GO:0005829">
    <property type="term" value="C:cytosol"/>
    <property type="evidence" value="ECO:0007669"/>
    <property type="project" value="GOC"/>
</dbReference>
<dbReference type="EMBL" id="MUJZ01022728">
    <property type="protein sequence ID" value="OTF79512.1"/>
    <property type="molecule type" value="Genomic_DNA"/>
</dbReference>
<feature type="non-terminal residue" evidence="3">
    <location>
        <position position="1"/>
    </location>
</feature>
<dbReference type="GO" id="GO:0005802">
    <property type="term" value="C:trans-Golgi network"/>
    <property type="evidence" value="ECO:0007669"/>
    <property type="project" value="TreeGrafter"/>
</dbReference>
<name>A0A1Y3BF76_EURMA</name>
<reference evidence="3 4" key="1">
    <citation type="submission" date="2017-03" db="EMBL/GenBank/DDBJ databases">
        <title>Genome Survey of Euroglyphus maynei.</title>
        <authorList>
            <person name="Arlian L.G."/>
            <person name="Morgan M.S."/>
            <person name="Rider S.D."/>
        </authorList>
    </citation>
    <scope>NUCLEOTIDE SEQUENCE [LARGE SCALE GENOMIC DNA]</scope>
    <source>
        <strain evidence="3">Arlian Lab</strain>
        <tissue evidence="3">Whole body</tissue>
    </source>
</reference>
<evidence type="ECO:0000313" key="4">
    <source>
        <dbReference type="Proteomes" id="UP000194236"/>
    </source>
</evidence>